<evidence type="ECO:0000256" key="9">
    <source>
        <dbReference type="ARBA" id="ARBA00022989"/>
    </source>
</evidence>
<dbReference type="PANTHER" id="PTHR31803">
    <property type="entry name" value="ALTERNATIVE OXIDASE"/>
    <property type="match status" value="1"/>
</dbReference>
<feature type="compositionally biased region" description="Pro residues" evidence="13">
    <location>
        <begin position="119"/>
        <end position="129"/>
    </location>
</feature>
<organism evidence="14 15">
    <name type="scientific">Tetraparma gracilis</name>
    <dbReference type="NCBI Taxonomy" id="2962635"/>
    <lineage>
        <taxon>Eukaryota</taxon>
        <taxon>Sar</taxon>
        <taxon>Stramenopiles</taxon>
        <taxon>Ochrophyta</taxon>
        <taxon>Bolidophyceae</taxon>
        <taxon>Parmales</taxon>
        <taxon>Triparmaceae</taxon>
        <taxon>Tetraparma</taxon>
    </lineage>
</organism>
<comment type="caution">
    <text evidence="14">The sequence shown here is derived from an EMBL/GenBank/DDBJ whole genome shotgun (WGS) entry which is preliminary data.</text>
</comment>
<keyword evidence="12" id="KW-0472">Membrane</keyword>
<proteinExistence type="inferred from homology"/>
<evidence type="ECO:0000256" key="11">
    <source>
        <dbReference type="ARBA" id="ARBA00023004"/>
    </source>
</evidence>
<keyword evidence="11" id="KW-0408">Iron</keyword>
<feature type="region of interest" description="Disordered" evidence="13">
    <location>
        <begin position="30"/>
        <end position="73"/>
    </location>
</feature>
<evidence type="ECO:0000256" key="7">
    <source>
        <dbReference type="ARBA" id="ARBA00022723"/>
    </source>
</evidence>
<dbReference type="EMBL" id="BRYB01000051">
    <property type="protein sequence ID" value="GMI21495.1"/>
    <property type="molecule type" value="Genomic_DNA"/>
</dbReference>
<feature type="region of interest" description="Disordered" evidence="13">
    <location>
        <begin position="101"/>
        <end position="129"/>
    </location>
</feature>
<dbReference type="InterPro" id="IPR038659">
    <property type="entry name" value="AOX_sf"/>
</dbReference>
<keyword evidence="15" id="KW-1185">Reference proteome</keyword>
<evidence type="ECO:0000256" key="4">
    <source>
        <dbReference type="ARBA" id="ARBA00022448"/>
    </source>
</evidence>
<dbReference type="Gene3D" id="1.20.1260.140">
    <property type="entry name" value="Alternative oxidase"/>
    <property type="match status" value="1"/>
</dbReference>
<accession>A0ABQ6M874</accession>
<evidence type="ECO:0000256" key="13">
    <source>
        <dbReference type="SAM" id="MobiDB-lite"/>
    </source>
</evidence>
<keyword evidence="6" id="KW-0812">Transmembrane</keyword>
<keyword evidence="4" id="KW-0813">Transport</keyword>
<gene>
    <name evidence="14" type="ORF">TeGR_g12121</name>
</gene>
<feature type="compositionally biased region" description="Pro residues" evidence="13">
    <location>
        <begin position="39"/>
        <end position="73"/>
    </location>
</feature>
<evidence type="ECO:0000256" key="2">
    <source>
        <dbReference type="ARBA" id="ARBA00004370"/>
    </source>
</evidence>
<comment type="subcellular location">
    <subcellularLocation>
        <location evidence="2">Membrane</location>
    </subcellularLocation>
</comment>
<evidence type="ECO:0000313" key="15">
    <source>
        <dbReference type="Proteomes" id="UP001165060"/>
    </source>
</evidence>
<keyword evidence="8" id="KW-0249">Electron transport</keyword>
<evidence type="ECO:0000256" key="8">
    <source>
        <dbReference type="ARBA" id="ARBA00022982"/>
    </source>
</evidence>
<comment type="cofactor">
    <cofactor evidence="1">
        <name>Fe cation</name>
        <dbReference type="ChEBI" id="CHEBI:24875"/>
    </cofactor>
</comment>
<keyword evidence="10" id="KW-0560">Oxidoreductase</keyword>
<evidence type="ECO:0000256" key="6">
    <source>
        <dbReference type="ARBA" id="ARBA00022692"/>
    </source>
</evidence>
<keyword evidence="7" id="KW-0479">Metal-binding</keyword>
<dbReference type="Proteomes" id="UP001165060">
    <property type="component" value="Unassembled WGS sequence"/>
</dbReference>
<evidence type="ECO:0000256" key="10">
    <source>
        <dbReference type="ARBA" id="ARBA00023002"/>
    </source>
</evidence>
<dbReference type="Pfam" id="PF01786">
    <property type="entry name" value="AOX"/>
    <property type="match status" value="1"/>
</dbReference>
<dbReference type="InterPro" id="IPR002680">
    <property type="entry name" value="AOX"/>
</dbReference>
<evidence type="ECO:0008006" key="16">
    <source>
        <dbReference type="Google" id="ProtNLM"/>
    </source>
</evidence>
<evidence type="ECO:0000256" key="3">
    <source>
        <dbReference type="ARBA" id="ARBA00008388"/>
    </source>
</evidence>
<evidence type="ECO:0000256" key="12">
    <source>
        <dbReference type="ARBA" id="ARBA00023136"/>
    </source>
</evidence>
<keyword evidence="9" id="KW-1133">Transmembrane helix</keyword>
<sequence length="335" mass="37925">MHRALAVVAVLALPFGQPFILLPSSLLPPTASSALRSSPRPPPLGPPLEPPLPKPSLPTPTPPPPTKLPPPPHFATPVNKVAVAFFKSAIFDRLFAGADEGEQRQAQQRQAAVKSSDWAPPPSASIPPARPASIPAVNFRRFFALETIARMPYFAYTSMLHLYETLGWWRRHDYIKLHFAEAWNELHHLLIMEDLGGNTRWGDRVVAAHLAFGYYWFVVVLYAVDPKWAYNFNEHVERHAYETYDAFLNEYEQELKKLPAPKIAVDYYVDAESDLLDFNSFQTCSETIGVRVPKARNLFDVFVNIRDDELDHVNTMTTLQRDEPVRVRSEDGCEL</sequence>
<evidence type="ECO:0000256" key="1">
    <source>
        <dbReference type="ARBA" id="ARBA00001962"/>
    </source>
</evidence>
<dbReference type="PANTHER" id="PTHR31803:SF3">
    <property type="entry name" value="ALTERNATIVE OXIDASE"/>
    <property type="match status" value="1"/>
</dbReference>
<evidence type="ECO:0000256" key="5">
    <source>
        <dbReference type="ARBA" id="ARBA00022660"/>
    </source>
</evidence>
<feature type="compositionally biased region" description="Low complexity" evidence="13">
    <location>
        <begin position="104"/>
        <end position="118"/>
    </location>
</feature>
<keyword evidence="5" id="KW-0679">Respiratory chain</keyword>
<reference evidence="14 15" key="1">
    <citation type="journal article" date="2023" name="Commun. Biol.">
        <title>Genome analysis of Parmales, the sister group of diatoms, reveals the evolutionary specialization of diatoms from phago-mixotrophs to photoautotrophs.</title>
        <authorList>
            <person name="Ban H."/>
            <person name="Sato S."/>
            <person name="Yoshikawa S."/>
            <person name="Yamada K."/>
            <person name="Nakamura Y."/>
            <person name="Ichinomiya M."/>
            <person name="Sato N."/>
            <person name="Blanc-Mathieu R."/>
            <person name="Endo H."/>
            <person name="Kuwata A."/>
            <person name="Ogata H."/>
        </authorList>
    </citation>
    <scope>NUCLEOTIDE SEQUENCE [LARGE SCALE GENOMIC DNA]</scope>
</reference>
<name>A0ABQ6M874_9STRA</name>
<evidence type="ECO:0000313" key="14">
    <source>
        <dbReference type="EMBL" id="GMI21495.1"/>
    </source>
</evidence>
<comment type="similarity">
    <text evidence="3">Belongs to the alternative oxidase family.</text>
</comment>
<protein>
    <recommendedName>
        <fullName evidence="16">Ubiquinol oxidase</fullName>
    </recommendedName>
</protein>